<evidence type="ECO:0000313" key="3">
    <source>
        <dbReference type="Proteomes" id="UP001612928"/>
    </source>
</evidence>
<organism evidence="2 3">
    <name type="scientific">Nonomuraea indica</name>
    <dbReference type="NCBI Taxonomy" id="1581193"/>
    <lineage>
        <taxon>Bacteria</taxon>
        <taxon>Bacillati</taxon>
        <taxon>Actinomycetota</taxon>
        <taxon>Actinomycetes</taxon>
        <taxon>Streptosporangiales</taxon>
        <taxon>Streptosporangiaceae</taxon>
        <taxon>Nonomuraea</taxon>
    </lineage>
</organism>
<evidence type="ECO:0000313" key="2">
    <source>
        <dbReference type="EMBL" id="MFI7441535.1"/>
    </source>
</evidence>
<dbReference type="EMBL" id="JBITMB010000003">
    <property type="protein sequence ID" value="MFI7441535.1"/>
    <property type="molecule type" value="Genomic_DNA"/>
</dbReference>
<gene>
    <name evidence="2" type="ORF">ACIBP5_16380</name>
</gene>
<dbReference type="Pfam" id="PF02627">
    <property type="entry name" value="CMD"/>
    <property type="match status" value="1"/>
</dbReference>
<dbReference type="Gene3D" id="1.20.1290.10">
    <property type="entry name" value="AhpD-like"/>
    <property type="match status" value="1"/>
</dbReference>
<dbReference type="Proteomes" id="UP001612928">
    <property type="component" value="Unassembled WGS sequence"/>
</dbReference>
<evidence type="ECO:0000259" key="1">
    <source>
        <dbReference type="Pfam" id="PF02627"/>
    </source>
</evidence>
<dbReference type="InterPro" id="IPR029032">
    <property type="entry name" value="AhpD-like"/>
</dbReference>
<keyword evidence="3" id="KW-1185">Reference proteome</keyword>
<dbReference type="PANTHER" id="PTHR34846:SF11">
    <property type="entry name" value="4-CARBOXYMUCONOLACTONE DECARBOXYLASE FAMILY PROTEIN (AFU_ORTHOLOGUE AFUA_6G11590)"/>
    <property type="match status" value="1"/>
</dbReference>
<dbReference type="SUPFAM" id="SSF69118">
    <property type="entry name" value="AhpD-like"/>
    <property type="match status" value="1"/>
</dbReference>
<reference evidence="2 3" key="1">
    <citation type="submission" date="2024-10" db="EMBL/GenBank/DDBJ databases">
        <title>The Natural Products Discovery Center: Release of the First 8490 Sequenced Strains for Exploring Actinobacteria Biosynthetic Diversity.</title>
        <authorList>
            <person name="Kalkreuter E."/>
            <person name="Kautsar S.A."/>
            <person name="Yang D."/>
            <person name="Bader C.D."/>
            <person name="Teijaro C.N."/>
            <person name="Fluegel L."/>
            <person name="Davis C.M."/>
            <person name="Simpson J.R."/>
            <person name="Lauterbach L."/>
            <person name="Steele A.D."/>
            <person name="Gui C."/>
            <person name="Meng S."/>
            <person name="Li G."/>
            <person name="Viehrig K."/>
            <person name="Ye F."/>
            <person name="Su P."/>
            <person name="Kiefer A.F."/>
            <person name="Nichols A."/>
            <person name="Cepeda A.J."/>
            <person name="Yan W."/>
            <person name="Fan B."/>
            <person name="Jiang Y."/>
            <person name="Adhikari A."/>
            <person name="Zheng C.-J."/>
            <person name="Schuster L."/>
            <person name="Cowan T.M."/>
            <person name="Smanski M.J."/>
            <person name="Chevrette M.G."/>
            <person name="De Carvalho L.P.S."/>
            <person name="Shen B."/>
        </authorList>
    </citation>
    <scope>NUCLEOTIDE SEQUENCE [LARGE SCALE GENOMIC DNA]</scope>
    <source>
        <strain evidence="2 3">NPDC049503</strain>
    </source>
</reference>
<dbReference type="InterPro" id="IPR003779">
    <property type="entry name" value="CMD-like"/>
</dbReference>
<sequence>MRRLPPQPPSDFTPDARAVYDAVVEGPRGTSMLDEGGELTGPFGAMLLSPPVGDALQRLGAAIRYRSKLGDRAREIAILVVAHAWDCAFERQVHEEIGRGLGLTDAQLDALRTGAPLELDDPEEAAVLRLTRALVSRADLDDEEYGALPASAVFELTTLVGYYATLALQLRVFRV</sequence>
<comment type="caution">
    <text evidence="2">The sequence shown here is derived from an EMBL/GenBank/DDBJ whole genome shotgun (WGS) entry which is preliminary data.</text>
</comment>
<proteinExistence type="predicted"/>
<accession>A0ABW8A4Y4</accession>
<feature type="domain" description="Carboxymuconolactone decarboxylase-like" evidence="1">
    <location>
        <begin position="50"/>
        <end position="132"/>
    </location>
</feature>
<name>A0ABW8A4Y4_9ACTN</name>
<dbReference type="PANTHER" id="PTHR34846">
    <property type="entry name" value="4-CARBOXYMUCONOLACTONE DECARBOXYLASE FAMILY PROTEIN (AFU_ORTHOLOGUE AFUA_6G11590)"/>
    <property type="match status" value="1"/>
</dbReference>
<protein>
    <submittedName>
        <fullName evidence="2">Carboxymuconolactone decarboxylase family protein</fullName>
    </submittedName>
</protein>
<dbReference type="RefSeq" id="WP_397021422.1">
    <property type="nucleotide sequence ID" value="NZ_JBITMB010000003.1"/>
</dbReference>